<gene>
    <name evidence="1" type="ORF">V6N12_046206</name>
</gene>
<comment type="caution">
    <text evidence="1">The sequence shown here is derived from an EMBL/GenBank/DDBJ whole genome shotgun (WGS) entry which is preliminary data.</text>
</comment>
<reference evidence="1 2" key="1">
    <citation type="journal article" date="2024" name="G3 (Bethesda)">
        <title>Genome assembly of Hibiscus sabdariffa L. provides insights into metabolisms of medicinal natural products.</title>
        <authorList>
            <person name="Kim T."/>
        </authorList>
    </citation>
    <scope>NUCLEOTIDE SEQUENCE [LARGE SCALE GENOMIC DNA]</scope>
    <source>
        <strain evidence="1">TK-2024</strain>
        <tissue evidence="1">Old leaves</tissue>
    </source>
</reference>
<sequence length="104" mass="11803">MLQQHRCSMLFDKDCVQSGDFKLCCNCFATNAISVFDVMLSVGASCSSSTLRWQRPRDGWVKVISVVKVCTSHNIVASARIIQEELVVRFFDLLRELGVVRCWL</sequence>
<keyword evidence="2" id="KW-1185">Reference proteome</keyword>
<accession>A0ABR2AY37</accession>
<evidence type="ECO:0000313" key="2">
    <source>
        <dbReference type="Proteomes" id="UP001472677"/>
    </source>
</evidence>
<organism evidence="1 2">
    <name type="scientific">Hibiscus sabdariffa</name>
    <name type="common">roselle</name>
    <dbReference type="NCBI Taxonomy" id="183260"/>
    <lineage>
        <taxon>Eukaryota</taxon>
        <taxon>Viridiplantae</taxon>
        <taxon>Streptophyta</taxon>
        <taxon>Embryophyta</taxon>
        <taxon>Tracheophyta</taxon>
        <taxon>Spermatophyta</taxon>
        <taxon>Magnoliopsida</taxon>
        <taxon>eudicotyledons</taxon>
        <taxon>Gunneridae</taxon>
        <taxon>Pentapetalae</taxon>
        <taxon>rosids</taxon>
        <taxon>malvids</taxon>
        <taxon>Malvales</taxon>
        <taxon>Malvaceae</taxon>
        <taxon>Malvoideae</taxon>
        <taxon>Hibiscus</taxon>
    </lineage>
</organism>
<dbReference type="Proteomes" id="UP001472677">
    <property type="component" value="Unassembled WGS sequence"/>
</dbReference>
<evidence type="ECO:0000313" key="1">
    <source>
        <dbReference type="EMBL" id="KAK8498950.1"/>
    </source>
</evidence>
<proteinExistence type="predicted"/>
<protein>
    <submittedName>
        <fullName evidence="1">Uncharacterized protein</fullName>
    </submittedName>
</protein>
<dbReference type="EMBL" id="JBBPBM010000242">
    <property type="protein sequence ID" value="KAK8498950.1"/>
    <property type="molecule type" value="Genomic_DNA"/>
</dbReference>
<name>A0ABR2AY37_9ROSI</name>